<proteinExistence type="predicted"/>
<evidence type="ECO:0000256" key="1">
    <source>
        <dbReference type="SAM" id="MobiDB-lite"/>
    </source>
</evidence>
<keyword evidence="6" id="KW-1185">Reference proteome</keyword>
<dbReference type="Proteomes" id="UP000444960">
    <property type="component" value="Unassembled WGS sequence"/>
</dbReference>
<feature type="transmembrane region" description="Helical" evidence="2">
    <location>
        <begin position="171"/>
        <end position="190"/>
    </location>
</feature>
<sequence length="565" mass="58768">MTSASTRRLLAFVSALAVLLLGSLTAGTAHAEAPFHLPTQVVDPAGVLDDAQRIEVAKTVSDLEADQEIAYWVVFVKSFGGLSPQEWTSQTVAQSDFGTRDVVLAIATDEKTSFLQAPLEVDGLTDSEIAAITADDLAPAVQKGQFAQAALSVGSALESAADDDSSSRTGLIATVVIVGVLALAGVALYIRKRRADAEVDESLSLDELGRQPLDELDAWSREVLTGTDRAIATSADELALAVDELGASVAQPFTDAVLDARAALAEAFTARQRIDDGLVADPDEQRRLLVQIITTCSRADTSLDGQVTGFDGLRNLLADPGARLDALTARITELTARVPRTRARLDELIAEHGDDAASIVDNVSLAAEQIQFAEDATAQGRDAAAAGAQGRGSVVGAIRSAEGALEQAAKLLDAVDDADPSSTDDVALPAVIDRVQAVSDYVATRRGVVGAVARTRLSEARRLADTAADLLESNTPGSAETAARASVLADQALAQAQYDVAEWFSSQRADPADGYGDLAPVLTGILVDTVWNDDVHAGGYSHDGRSPASYGGSSSSGRIGVGGRI</sequence>
<feature type="compositionally biased region" description="Low complexity" evidence="1">
    <location>
        <begin position="546"/>
        <end position="558"/>
    </location>
</feature>
<dbReference type="AlphaFoldDB" id="A0A7I9V631"/>
<reference evidence="6" key="1">
    <citation type="submission" date="2019-06" db="EMBL/GenBank/DDBJ databases">
        <title>Gordonia isolated from sludge of a wastewater treatment plant.</title>
        <authorList>
            <person name="Tamura T."/>
            <person name="Aoyama K."/>
            <person name="Kang Y."/>
            <person name="Saito S."/>
            <person name="Akiyama N."/>
            <person name="Yazawa K."/>
            <person name="Gonoi T."/>
            <person name="Mikami Y."/>
        </authorList>
    </citation>
    <scope>NUCLEOTIDE SEQUENCE [LARGE SCALE GENOMIC DNA]</scope>
    <source>
        <strain evidence="6">NBRC 107696</strain>
    </source>
</reference>
<dbReference type="EMBL" id="BJOV01000002">
    <property type="protein sequence ID" value="GEE00674.1"/>
    <property type="molecule type" value="Genomic_DNA"/>
</dbReference>
<accession>A0A7I9V631</accession>
<dbReference type="InterPro" id="IPR007621">
    <property type="entry name" value="TPM_dom"/>
</dbReference>
<evidence type="ECO:0000313" key="5">
    <source>
        <dbReference type="EMBL" id="GEE00674.1"/>
    </source>
</evidence>
<evidence type="ECO:0000256" key="2">
    <source>
        <dbReference type="SAM" id="Phobius"/>
    </source>
</evidence>
<keyword evidence="3" id="KW-0732">Signal</keyword>
<evidence type="ECO:0000313" key="6">
    <source>
        <dbReference type="Proteomes" id="UP000444960"/>
    </source>
</evidence>
<dbReference type="RefSeq" id="WP_161894527.1">
    <property type="nucleotide sequence ID" value="NZ_BJOV01000002.1"/>
</dbReference>
<comment type="caution">
    <text evidence="5">The sequence shown here is derived from an EMBL/GenBank/DDBJ whole genome shotgun (WGS) entry which is preliminary data.</text>
</comment>
<keyword evidence="2" id="KW-1133">Transmembrane helix</keyword>
<keyword evidence="2" id="KW-0812">Transmembrane</keyword>
<dbReference type="Gene3D" id="3.10.310.50">
    <property type="match status" value="1"/>
</dbReference>
<feature type="domain" description="TPM" evidence="4">
    <location>
        <begin position="41"/>
        <end position="157"/>
    </location>
</feature>
<feature type="chain" id="PRO_5029719231" description="TPM domain-containing protein" evidence="3">
    <location>
        <begin position="32"/>
        <end position="565"/>
    </location>
</feature>
<gene>
    <name evidence="5" type="ORF">nbrc107696_11200</name>
</gene>
<feature type="region of interest" description="Disordered" evidence="1">
    <location>
        <begin position="541"/>
        <end position="565"/>
    </location>
</feature>
<evidence type="ECO:0000259" key="4">
    <source>
        <dbReference type="Pfam" id="PF04536"/>
    </source>
</evidence>
<dbReference type="OrthoDB" id="5105562at2"/>
<protein>
    <recommendedName>
        <fullName evidence="4">TPM domain-containing protein</fullName>
    </recommendedName>
</protein>
<name>A0A7I9V631_9ACTN</name>
<keyword evidence="2" id="KW-0472">Membrane</keyword>
<feature type="signal peptide" evidence="3">
    <location>
        <begin position="1"/>
        <end position="31"/>
    </location>
</feature>
<dbReference type="Pfam" id="PF04536">
    <property type="entry name" value="TPM_phosphatase"/>
    <property type="match status" value="1"/>
</dbReference>
<organism evidence="5 6">
    <name type="scientific">Gordonia spumicola</name>
    <dbReference type="NCBI Taxonomy" id="589161"/>
    <lineage>
        <taxon>Bacteria</taxon>
        <taxon>Bacillati</taxon>
        <taxon>Actinomycetota</taxon>
        <taxon>Actinomycetes</taxon>
        <taxon>Mycobacteriales</taxon>
        <taxon>Gordoniaceae</taxon>
        <taxon>Gordonia</taxon>
    </lineage>
</organism>
<evidence type="ECO:0000256" key="3">
    <source>
        <dbReference type="SAM" id="SignalP"/>
    </source>
</evidence>